<keyword evidence="8" id="KW-1185">Reference proteome</keyword>
<dbReference type="Pfam" id="PF00753">
    <property type="entry name" value="Lactamase_B"/>
    <property type="match status" value="1"/>
</dbReference>
<dbReference type="PANTHER" id="PTHR42978:SF7">
    <property type="entry name" value="METALLO-HYDROLASE RV2300C-RELATED"/>
    <property type="match status" value="1"/>
</dbReference>
<dbReference type="OrthoDB" id="333278at2"/>
<dbReference type="InterPro" id="IPR036866">
    <property type="entry name" value="RibonucZ/Hydroxyglut_hydro"/>
</dbReference>
<evidence type="ECO:0000313" key="7">
    <source>
        <dbReference type="EMBL" id="GCE12232.1"/>
    </source>
</evidence>
<feature type="domain" description="Metallo-beta-lactamase" evidence="6">
    <location>
        <begin position="30"/>
        <end position="223"/>
    </location>
</feature>
<reference evidence="8" key="1">
    <citation type="submission" date="2018-12" db="EMBL/GenBank/DDBJ databases">
        <title>Tengunoibacter tsumagoiensis gen. nov., sp. nov., Dictyobacter kobayashii sp. nov., D. alpinus sp. nov., and D. joshuensis sp. nov. and description of Dictyobacteraceae fam. nov. within the order Ktedonobacterales isolated from Tengu-no-mugimeshi.</title>
        <authorList>
            <person name="Wang C.M."/>
            <person name="Zheng Y."/>
            <person name="Sakai Y."/>
            <person name="Toyoda A."/>
            <person name="Minakuchi Y."/>
            <person name="Abe K."/>
            <person name="Yokota A."/>
            <person name="Yabe S."/>
        </authorList>
    </citation>
    <scope>NUCLEOTIDE SEQUENCE [LARGE SCALE GENOMIC DNA]</scope>
    <source>
        <strain evidence="8">Uno3</strain>
    </source>
</reference>
<dbReference type="GO" id="GO:0016787">
    <property type="term" value="F:hydrolase activity"/>
    <property type="evidence" value="ECO:0007669"/>
    <property type="project" value="UniProtKB-KW"/>
</dbReference>
<proteinExistence type="inferred from homology"/>
<dbReference type="SMART" id="SM00849">
    <property type="entry name" value="Lactamase_B"/>
    <property type="match status" value="1"/>
</dbReference>
<dbReference type="CDD" id="cd07729">
    <property type="entry name" value="AHL_lactonase_MBL-fold"/>
    <property type="match status" value="1"/>
</dbReference>
<organism evidence="7 8">
    <name type="scientific">Tengunoibacter tsumagoiensis</name>
    <dbReference type="NCBI Taxonomy" id="2014871"/>
    <lineage>
        <taxon>Bacteria</taxon>
        <taxon>Bacillati</taxon>
        <taxon>Chloroflexota</taxon>
        <taxon>Ktedonobacteria</taxon>
        <taxon>Ktedonobacterales</taxon>
        <taxon>Dictyobacteraceae</taxon>
        <taxon>Tengunoibacter</taxon>
    </lineage>
</organism>
<dbReference type="GO" id="GO:0046872">
    <property type="term" value="F:metal ion binding"/>
    <property type="evidence" value="ECO:0007669"/>
    <property type="project" value="UniProtKB-KW"/>
</dbReference>
<gene>
    <name evidence="7" type="ORF">KTT_20910</name>
</gene>
<keyword evidence="4" id="KW-0378">Hydrolase</keyword>
<evidence type="ECO:0000313" key="8">
    <source>
        <dbReference type="Proteomes" id="UP000287352"/>
    </source>
</evidence>
<name>A0A401ZZL1_9CHLR</name>
<dbReference type="InterPro" id="IPR051013">
    <property type="entry name" value="MBL_superfamily_lactonases"/>
</dbReference>
<evidence type="ECO:0000256" key="4">
    <source>
        <dbReference type="ARBA" id="ARBA00022801"/>
    </source>
</evidence>
<evidence type="ECO:0000256" key="3">
    <source>
        <dbReference type="ARBA" id="ARBA00022723"/>
    </source>
</evidence>
<evidence type="ECO:0000256" key="1">
    <source>
        <dbReference type="ARBA" id="ARBA00001947"/>
    </source>
</evidence>
<protein>
    <submittedName>
        <fullName evidence="7">N-acyl homoserine lactonase</fullName>
    </submittedName>
</protein>
<dbReference type="AlphaFoldDB" id="A0A401ZZL1"/>
<keyword evidence="3" id="KW-0479">Metal-binding</keyword>
<evidence type="ECO:0000259" key="6">
    <source>
        <dbReference type="SMART" id="SM00849"/>
    </source>
</evidence>
<dbReference type="Gene3D" id="3.60.15.10">
    <property type="entry name" value="Ribonuclease Z/Hydroxyacylglutathione hydrolase-like"/>
    <property type="match status" value="1"/>
</dbReference>
<dbReference type="RefSeq" id="WP_126579869.1">
    <property type="nucleotide sequence ID" value="NZ_BIFR01000001.1"/>
</dbReference>
<dbReference type="InterPro" id="IPR001279">
    <property type="entry name" value="Metallo-B-lactamas"/>
</dbReference>
<evidence type="ECO:0000256" key="2">
    <source>
        <dbReference type="ARBA" id="ARBA00007749"/>
    </source>
</evidence>
<comment type="caution">
    <text evidence="7">The sequence shown here is derived from an EMBL/GenBank/DDBJ whole genome shotgun (WGS) entry which is preliminary data.</text>
</comment>
<keyword evidence="5" id="KW-0862">Zinc</keyword>
<dbReference type="EMBL" id="BIFR01000001">
    <property type="protein sequence ID" value="GCE12232.1"/>
    <property type="molecule type" value="Genomic_DNA"/>
</dbReference>
<sequence length="239" mass="26805">MSNIHPQRLYLLQLASANVPLGAGRTMEMIQGCYVIEMSNGQHILIDSGMPSDVPQPGQDESTVLKQLAALDLSPADIDFLVCTHFDIDHAGYHDHFPGAELIVQREHYTLARSGHPRYAGARSHWDHPELRYRLIDGDSELVPGVRLLETSGHAPGHQSVLVNLPQSGPVLLAIDAVMMERLFTVERKAWPMDDNEEQLRASTQKLLDIVEREQVSLVVFGHDGQQWKTLKKAPDYYE</sequence>
<evidence type="ECO:0000256" key="5">
    <source>
        <dbReference type="ARBA" id="ARBA00022833"/>
    </source>
</evidence>
<dbReference type="SUPFAM" id="SSF56281">
    <property type="entry name" value="Metallo-hydrolase/oxidoreductase"/>
    <property type="match status" value="1"/>
</dbReference>
<comment type="similarity">
    <text evidence="2">Belongs to the metallo-beta-lactamase superfamily.</text>
</comment>
<accession>A0A401ZZL1</accession>
<dbReference type="Proteomes" id="UP000287352">
    <property type="component" value="Unassembled WGS sequence"/>
</dbReference>
<dbReference type="PANTHER" id="PTHR42978">
    <property type="entry name" value="QUORUM-QUENCHING LACTONASE YTNP-RELATED-RELATED"/>
    <property type="match status" value="1"/>
</dbReference>
<comment type="cofactor">
    <cofactor evidence="1">
        <name>Zn(2+)</name>
        <dbReference type="ChEBI" id="CHEBI:29105"/>
    </cofactor>
</comment>